<dbReference type="PANTHER" id="PTHR43861">
    <property type="entry name" value="TRANS-ACONITATE 2-METHYLTRANSFERASE-RELATED"/>
    <property type="match status" value="1"/>
</dbReference>
<dbReference type="PATRIC" id="fig|42253.5.peg.2878"/>
<reference evidence="3 4" key="1">
    <citation type="journal article" date="2015" name="Proc. Natl. Acad. Sci. U.S.A.">
        <title>Expanded metabolic versatility of ubiquitous nitrite-oxidizing bacteria from the genus Nitrospira.</title>
        <authorList>
            <person name="Koch H."/>
            <person name="Lucker S."/>
            <person name="Albertsen M."/>
            <person name="Kitzinger K."/>
            <person name="Herbold C."/>
            <person name="Spieck E."/>
            <person name="Nielsen P.H."/>
            <person name="Wagner M."/>
            <person name="Daims H."/>
        </authorList>
    </citation>
    <scope>NUCLEOTIDE SEQUENCE [LARGE SCALE GENOMIC DNA]</scope>
    <source>
        <strain evidence="3 4">NSP M-1</strain>
    </source>
</reference>
<dbReference type="EMBL" id="CP011801">
    <property type="protein sequence ID" value="ALA59315.1"/>
    <property type="molecule type" value="Genomic_DNA"/>
</dbReference>
<dbReference type="CDD" id="cd02440">
    <property type="entry name" value="AdoMet_MTases"/>
    <property type="match status" value="1"/>
</dbReference>
<evidence type="ECO:0000313" key="4">
    <source>
        <dbReference type="Proteomes" id="UP000069205"/>
    </source>
</evidence>
<protein>
    <recommendedName>
        <fullName evidence="2">Methyltransferase domain-containing protein</fullName>
    </recommendedName>
</protein>
<dbReference type="Pfam" id="PF13847">
    <property type="entry name" value="Methyltransf_31"/>
    <property type="match status" value="1"/>
</dbReference>
<keyword evidence="1" id="KW-0808">Transferase</keyword>
<dbReference type="AlphaFoldDB" id="A0A0K2GEC5"/>
<dbReference type="GO" id="GO:0016740">
    <property type="term" value="F:transferase activity"/>
    <property type="evidence" value="ECO:0007669"/>
    <property type="project" value="UniProtKB-KW"/>
</dbReference>
<dbReference type="Gene3D" id="3.40.50.150">
    <property type="entry name" value="Vaccinia Virus protein VP39"/>
    <property type="match status" value="1"/>
</dbReference>
<evidence type="ECO:0000313" key="3">
    <source>
        <dbReference type="EMBL" id="ALA59315.1"/>
    </source>
</evidence>
<dbReference type="STRING" id="42253.NITMOv2_2909"/>
<dbReference type="KEGG" id="nmv:NITMOv2_2909"/>
<sequence>MTLRQCKPLHIILILLIAAACTGCTSFKRWLNEGFGRDGWQHPEEVLQALNLKDGQFVADLGSGSGYFTFRLAEAVRPTGKVYAVDADPGMNDYVAARAREERYANIDVILAKPDDPLLPESGVDLIFTCITYHHLEDRVSYFKNASKYLRPGGRITVIDFNGEGWFTRLIGHWTPREVILQELQQADYSLQQELTFLPNQVFLLFSYRGR</sequence>
<dbReference type="SUPFAM" id="SSF53335">
    <property type="entry name" value="S-adenosyl-L-methionine-dependent methyltransferases"/>
    <property type="match status" value="1"/>
</dbReference>
<proteinExistence type="predicted"/>
<gene>
    <name evidence="3" type="ORF">NITMOv2_2909</name>
</gene>
<dbReference type="Proteomes" id="UP000069205">
    <property type="component" value="Chromosome"/>
</dbReference>
<organism evidence="3 4">
    <name type="scientific">Nitrospira moscoviensis</name>
    <dbReference type="NCBI Taxonomy" id="42253"/>
    <lineage>
        <taxon>Bacteria</taxon>
        <taxon>Pseudomonadati</taxon>
        <taxon>Nitrospirota</taxon>
        <taxon>Nitrospiria</taxon>
        <taxon>Nitrospirales</taxon>
        <taxon>Nitrospiraceae</taxon>
        <taxon>Nitrospira</taxon>
    </lineage>
</organism>
<name>A0A0K2GEC5_NITMO</name>
<dbReference type="InterPro" id="IPR025714">
    <property type="entry name" value="Methyltranfer_dom"/>
</dbReference>
<accession>A0A0K2GEC5</accession>
<dbReference type="PROSITE" id="PS51257">
    <property type="entry name" value="PROKAR_LIPOPROTEIN"/>
    <property type="match status" value="1"/>
</dbReference>
<evidence type="ECO:0000259" key="2">
    <source>
        <dbReference type="Pfam" id="PF13847"/>
    </source>
</evidence>
<feature type="domain" description="Methyltransferase" evidence="2">
    <location>
        <begin position="53"/>
        <end position="171"/>
    </location>
</feature>
<evidence type="ECO:0000256" key="1">
    <source>
        <dbReference type="ARBA" id="ARBA00022679"/>
    </source>
</evidence>
<dbReference type="InterPro" id="IPR029063">
    <property type="entry name" value="SAM-dependent_MTases_sf"/>
</dbReference>
<dbReference type="RefSeq" id="WP_053380349.1">
    <property type="nucleotide sequence ID" value="NZ_CP011801.1"/>
</dbReference>
<dbReference type="PANTHER" id="PTHR43861:SF3">
    <property type="entry name" value="PUTATIVE (AFU_ORTHOLOGUE AFUA_2G14390)-RELATED"/>
    <property type="match status" value="1"/>
</dbReference>
<dbReference type="OrthoDB" id="9784101at2"/>
<keyword evidence="4" id="KW-1185">Reference proteome</keyword>